<dbReference type="PROSITE" id="PS50010">
    <property type="entry name" value="DH_2"/>
    <property type="match status" value="1"/>
</dbReference>
<dbReference type="Gene3D" id="1.10.167.10">
    <property type="entry name" value="Regulator of G-protein Signalling 4, domain 2"/>
    <property type="match status" value="1"/>
</dbReference>
<dbReference type="InterPro" id="IPR036305">
    <property type="entry name" value="RGS_sf"/>
</dbReference>
<evidence type="ECO:0000259" key="7">
    <source>
        <dbReference type="PROSITE" id="PS50010"/>
    </source>
</evidence>
<dbReference type="Pfam" id="PF02185">
    <property type="entry name" value="HR1"/>
    <property type="match status" value="1"/>
</dbReference>
<keyword evidence="12" id="KW-1185">Reference proteome</keyword>
<evidence type="ECO:0000259" key="9">
    <source>
        <dbReference type="PROSITE" id="PS50132"/>
    </source>
</evidence>
<dbReference type="Pfam" id="PF00621">
    <property type="entry name" value="RhoGEF"/>
    <property type="match status" value="1"/>
</dbReference>
<dbReference type="SUPFAM" id="SSF57889">
    <property type="entry name" value="Cysteine-rich domain"/>
    <property type="match status" value="1"/>
</dbReference>
<feature type="domain" description="Phorbol-ester/DAG-type" evidence="8">
    <location>
        <begin position="513"/>
        <end position="566"/>
    </location>
</feature>
<dbReference type="STRING" id="109895.A0A507DSU5"/>
<dbReference type="Gene3D" id="2.30.29.30">
    <property type="entry name" value="Pleckstrin-homology domain (PH domain)/Phosphotyrosine-binding domain (PTB)"/>
    <property type="match status" value="1"/>
</dbReference>
<proteinExistence type="predicted"/>
<reference evidence="11 12" key="1">
    <citation type="journal article" date="2019" name="Sci. Rep.">
        <title>Comparative genomics of chytrid fungi reveal insights into the obligate biotrophic and pathogenic lifestyle of Synchytrium endobioticum.</title>
        <authorList>
            <person name="van de Vossenberg B.T.L.H."/>
            <person name="Warris S."/>
            <person name="Nguyen H.D.T."/>
            <person name="van Gent-Pelzer M.P.E."/>
            <person name="Joly D.L."/>
            <person name="van de Geest H.C."/>
            <person name="Bonants P.J.M."/>
            <person name="Smith D.S."/>
            <person name="Levesque C.A."/>
            <person name="van der Lee T.A.J."/>
        </authorList>
    </citation>
    <scope>NUCLEOTIDE SEQUENCE [LARGE SCALE GENOMIC DNA]</scope>
    <source>
        <strain evidence="11 12">CBS 809.83</strain>
    </source>
</reference>
<feature type="compositionally biased region" description="Gly residues" evidence="6">
    <location>
        <begin position="1500"/>
        <end position="1509"/>
    </location>
</feature>
<organism evidence="11 12">
    <name type="scientific">Powellomyces hirtus</name>
    <dbReference type="NCBI Taxonomy" id="109895"/>
    <lineage>
        <taxon>Eukaryota</taxon>
        <taxon>Fungi</taxon>
        <taxon>Fungi incertae sedis</taxon>
        <taxon>Chytridiomycota</taxon>
        <taxon>Chytridiomycota incertae sedis</taxon>
        <taxon>Chytridiomycetes</taxon>
        <taxon>Spizellomycetales</taxon>
        <taxon>Powellomycetaceae</taxon>
        <taxon>Powellomyces</taxon>
    </lineage>
</organism>
<evidence type="ECO:0000259" key="8">
    <source>
        <dbReference type="PROSITE" id="PS50081"/>
    </source>
</evidence>
<dbReference type="InterPro" id="IPR011993">
    <property type="entry name" value="PH-like_dom_sf"/>
</dbReference>
<dbReference type="InterPro" id="IPR036274">
    <property type="entry name" value="HR1_rpt_sf"/>
</dbReference>
<dbReference type="GO" id="GO:0007165">
    <property type="term" value="P:signal transduction"/>
    <property type="evidence" value="ECO:0007669"/>
    <property type="project" value="InterPro"/>
</dbReference>
<dbReference type="InterPro" id="IPR044926">
    <property type="entry name" value="RGS_subdomain_2"/>
</dbReference>
<evidence type="ECO:0000256" key="6">
    <source>
        <dbReference type="SAM" id="MobiDB-lite"/>
    </source>
</evidence>
<dbReference type="InterPro" id="IPR002219">
    <property type="entry name" value="PKC_DAG/PE"/>
</dbReference>
<dbReference type="InterPro" id="IPR000219">
    <property type="entry name" value="DH_dom"/>
</dbReference>
<dbReference type="InterPro" id="IPR029071">
    <property type="entry name" value="Ubiquitin-like_domsf"/>
</dbReference>
<accession>A0A507DSU5</accession>
<dbReference type="InterPro" id="IPR011072">
    <property type="entry name" value="HR1_rho-bd"/>
</dbReference>
<comment type="caution">
    <text evidence="11">The sequence shown here is derived from an EMBL/GenBank/DDBJ whole genome shotgun (WGS) entry which is preliminary data.</text>
</comment>
<dbReference type="CDD" id="cd00029">
    <property type="entry name" value="C1"/>
    <property type="match status" value="1"/>
</dbReference>
<dbReference type="CDD" id="cd00160">
    <property type="entry name" value="RhoGEF"/>
    <property type="match status" value="1"/>
</dbReference>
<dbReference type="SMART" id="SM00742">
    <property type="entry name" value="Hr1"/>
    <property type="match status" value="1"/>
</dbReference>
<feature type="domain" description="RGS" evidence="9">
    <location>
        <begin position="234"/>
        <end position="343"/>
    </location>
</feature>
<dbReference type="Proteomes" id="UP000318582">
    <property type="component" value="Unassembled WGS sequence"/>
</dbReference>
<evidence type="ECO:0000256" key="4">
    <source>
        <dbReference type="ARBA" id="ARBA00022833"/>
    </source>
</evidence>
<feature type="region of interest" description="Disordered" evidence="6">
    <location>
        <begin position="1345"/>
        <end position="1519"/>
    </location>
</feature>
<dbReference type="SMART" id="SM00109">
    <property type="entry name" value="C1"/>
    <property type="match status" value="1"/>
</dbReference>
<evidence type="ECO:0008006" key="13">
    <source>
        <dbReference type="Google" id="ProtNLM"/>
    </source>
</evidence>
<evidence type="ECO:0000259" key="10">
    <source>
        <dbReference type="PROSITE" id="PS51860"/>
    </source>
</evidence>
<dbReference type="InterPro" id="IPR035899">
    <property type="entry name" value="DBL_dom_sf"/>
</dbReference>
<evidence type="ECO:0000256" key="3">
    <source>
        <dbReference type="ARBA" id="ARBA00022723"/>
    </source>
</evidence>
<dbReference type="InterPro" id="IPR000159">
    <property type="entry name" value="RA_dom"/>
</dbReference>
<comment type="subcellular location">
    <subcellularLocation>
        <location evidence="1">Cytoplasm</location>
    </subcellularLocation>
</comment>
<feature type="compositionally biased region" description="Basic residues" evidence="6">
    <location>
        <begin position="1385"/>
        <end position="1394"/>
    </location>
</feature>
<protein>
    <recommendedName>
        <fullName evidence="13">DH domain-containing protein</fullName>
    </recommendedName>
</protein>
<feature type="region of interest" description="Disordered" evidence="6">
    <location>
        <begin position="55"/>
        <end position="155"/>
    </location>
</feature>
<dbReference type="SMART" id="SM00325">
    <property type="entry name" value="RhoGEF"/>
    <property type="match status" value="1"/>
</dbReference>
<feature type="domain" description="DH" evidence="7">
    <location>
        <begin position="827"/>
        <end position="1012"/>
    </location>
</feature>
<evidence type="ECO:0000313" key="12">
    <source>
        <dbReference type="Proteomes" id="UP000318582"/>
    </source>
</evidence>
<sequence length="1519" mass="167368">MDIDGALNIHTMFDVQNPPADNIGMSPKSAKLANSRWRPQSGHFSLKTGGARSFDNLASPTAPRELSAGSLRGLRRVQSVKDQMSIDPRAGSPPIVSPSPVDFPGLIAHGSSDLAASGGSLHAATSDGTAGSGGPQQQQSLQQHSQPAHAPVVRSRSSYSFQAMNSVLTVPNLMRNIRKQSLAPAAAVIPVAPSAPTTVSTSPDGKATETSPSAGVPSVISKNDRFLNDIGAQAFSGVWNHPITRCYFLMFLLWKEYENLFYFRLDSQQFRLDYPTLYSSARKSQAYRLYNTYLVKNSPMFILRRVPSTYQNVHLVIKTIKAHIDNHDATLFDDLSYMVLNWLVDIYNGSFESRLDGIIKGPDSPVEDTSGNSFIASAMHQAMRNDLRGTRHLTTVQYNRVAERITDMPPVVYDGNDVWDKLMSSLEQMGLNCESFRVKGVGAAVGRRPSQKQSEKESKATSRTRSFSNINDTRKSHSGSETPEESSTPALKEWRKTSNNQLNANAYSKNDLAHTFVQYTNGDQIFCEYCFRTLRNGNEGPINTYRCESCGYMCHKQCRKETRVSCTQASTTLEVEDQTEILSDKTQRITEKMQAIQREIDIEMKIRDGLNNLARAKSELNTKAKKAAPLEVDSQMERSGKKLEVLKHELQKCRLQLAALSAAAAAAATAALRSADCSPAKASASGGSGHQRMPSTASAILQDIDRDGDVVKIVTMDAAQKAESTKSFYVTSETLVKQLIIMALEKFMLPGNNEDYFLSYTSPEGEEVPLRHEDHPYRLGLDLINTPFRLKVNFDANALASPPLKTGASSGGFPAKLSKEEEVRHRKQREVLMEITDTEINYTEDLRNIVTLFYKPLTAAGALTAEHENSIFSNIKDILAIHSAISKVLVVEQPRIMETDVLADIIALFAKRVEALRAYETYCGNQHNARRTLERLRMDPGFAKILAQCEANPKLQKLNLPDLLVKPMHRVTRYPILFKRLLSYIPKGLPEHDVVNTLINNIEDKVADINESVRKHEAEYRIHVIDENLDFNGVTERFKIANGRRELISEKTFTYLKKNTNGTVEISVVFFTDLVLIIRPKKAGDSYILFKPPIPLEAAVFLDKPDSHGMKNMFLIIHLQQEIHSLQAISAYDKNNWLQESEAIRSQFCSLHFQYEHKILKDSVAKYQHADSGHLQPGAGQSFSEAPVTASSRSSSPSPRRRYTASPHSSLRHEKNIVNLEDGSDVNPMGEITTVPLSSSAGSNSNIKRTGSWAHLFKSNNVLGTKYDTLRKSTAFSVQTLPENQQIDQLPALPTRTMSDDVSAHLTGSSGSGKTGLDDEYLAVSSIKSLKTGGLTIRQGSSVSFHSNVINPTPSTHKSKTSLTSSKSSKGSKNSVRDDYTASKKEKKKARKQKQALASVVFEPAADHAEKVTKEPITPSPPLSSVLADVDAPDATKQPSVPASPLDISAMTPIPPSRAATVPEAAPQHKRDKRSSWTGSGKHWWTWSKSSKGGPPQASGSGGTRGQGLGPAPTETEHH</sequence>
<dbReference type="Pfam" id="PF00788">
    <property type="entry name" value="RA"/>
    <property type="match status" value="1"/>
</dbReference>
<dbReference type="SUPFAM" id="SSF48097">
    <property type="entry name" value="Regulator of G-protein signaling, RGS"/>
    <property type="match status" value="1"/>
</dbReference>
<dbReference type="SUPFAM" id="SSF54236">
    <property type="entry name" value="Ubiquitin-like"/>
    <property type="match status" value="1"/>
</dbReference>
<dbReference type="EMBL" id="QEAQ01000137">
    <property type="protein sequence ID" value="TPX54814.1"/>
    <property type="molecule type" value="Genomic_DNA"/>
</dbReference>
<dbReference type="PROSITE" id="PS51860">
    <property type="entry name" value="REM_1"/>
    <property type="match status" value="1"/>
</dbReference>
<feature type="compositionally biased region" description="Low complexity" evidence="6">
    <location>
        <begin position="1353"/>
        <end position="1374"/>
    </location>
</feature>
<dbReference type="InterPro" id="IPR046349">
    <property type="entry name" value="C1-like_sf"/>
</dbReference>
<dbReference type="Gene3D" id="3.30.60.20">
    <property type="match status" value="1"/>
</dbReference>
<feature type="compositionally biased region" description="Basic and acidic residues" evidence="6">
    <location>
        <begin position="1375"/>
        <end position="1384"/>
    </location>
</feature>
<feature type="region of interest" description="Disordered" evidence="6">
    <location>
        <begin position="194"/>
        <end position="215"/>
    </location>
</feature>
<dbReference type="PANTHER" id="PTHR46006">
    <property type="entry name" value="RHO GUANINE NUCLEOTIDE EXCHANGE FACTOR AT 64C, ISOFORM A"/>
    <property type="match status" value="1"/>
</dbReference>
<keyword evidence="4" id="KW-0862">Zinc</keyword>
<feature type="compositionally biased region" description="Polar residues" evidence="6">
    <location>
        <begin position="197"/>
        <end position="213"/>
    </location>
</feature>
<dbReference type="SUPFAM" id="SSF50729">
    <property type="entry name" value="PH domain-like"/>
    <property type="match status" value="1"/>
</dbReference>
<dbReference type="Gene3D" id="1.10.287.160">
    <property type="entry name" value="HR1 repeat"/>
    <property type="match status" value="1"/>
</dbReference>
<keyword evidence="3" id="KW-0479">Metal-binding</keyword>
<evidence type="ECO:0000313" key="11">
    <source>
        <dbReference type="EMBL" id="TPX54814.1"/>
    </source>
</evidence>
<feature type="region of interest" description="Disordered" evidence="6">
    <location>
        <begin position="1171"/>
        <end position="1215"/>
    </location>
</feature>
<dbReference type="InterPro" id="IPR051480">
    <property type="entry name" value="Endocytic_GEF_Adapter"/>
</dbReference>
<dbReference type="GO" id="GO:0005737">
    <property type="term" value="C:cytoplasm"/>
    <property type="evidence" value="ECO:0007669"/>
    <property type="project" value="UniProtKB-SubCell"/>
</dbReference>
<gene>
    <name evidence="11" type="ORF">PhCBS80983_g05728</name>
</gene>
<keyword evidence="5" id="KW-0175">Coiled coil</keyword>
<dbReference type="Gene3D" id="1.20.900.10">
    <property type="entry name" value="Dbl homology (DH) domain"/>
    <property type="match status" value="1"/>
</dbReference>
<dbReference type="InterPro" id="IPR016137">
    <property type="entry name" value="RGS"/>
</dbReference>
<dbReference type="GO" id="GO:0035025">
    <property type="term" value="P:positive regulation of Rho protein signal transduction"/>
    <property type="evidence" value="ECO:0007669"/>
    <property type="project" value="TreeGrafter"/>
</dbReference>
<dbReference type="SUPFAM" id="SSF46585">
    <property type="entry name" value="HR1 repeat"/>
    <property type="match status" value="1"/>
</dbReference>
<evidence type="ECO:0000256" key="5">
    <source>
        <dbReference type="PROSITE-ProRule" id="PRU01207"/>
    </source>
</evidence>
<feature type="compositionally biased region" description="Low complexity" evidence="6">
    <location>
        <begin position="108"/>
        <end position="150"/>
    </location>
</feature>
<dbReference type="GO" id="GO:0005085">
    <property type="term" value="F:guanyl-nucleotide exchange factor activity"/>
    <property type="evidence" value="ECO:0007669"/>
    <property type="project" value="InterPro"/>
</dbReference>
<keyword evidence="2" id="KW-0963">Cytoplasm</keyword>
<dbReference type="GO" id="GO:0046872">
    <property type="term" value="F:metal ion binding"/>
    <property type="evidence" value="ECO:0007669"/>
    <property type="project" value="UniProtKB-KW"/>
</dbReference>
<evidence type="ECO:0000256" key="1">
    <source>
        <dbReference type="ARBA" id="ARBA00004496"/>
    </source>
</evidence>
<name>A0A507DSU5_9FUNG</name>
<dbReference type="PROSITE" id="PS50132">
    <property type="entry name" value="RGS"/>
    <property type="match status" value="1"/>
</dbReference>
<feature type="compositionally biased region" description="Polar residues" evidence="6">
    <location>
        <begin position="461"/>
        <end position="471"/>
    </location>
</feature>
<evidence type="ECO:0000256" key="2">
    <source>
        <dbReference type="ARBA" id="ARBA00022490"/>
    </source>
</evidence>
<dbReference type="PANTHER" id="PTHR46006:SF6">
    <property type="entry name" value="INTERSECTIN-2 ISOFORM X1"/>
    <property type="match status" value="1"/>
</dbReference>
<feature type="compositionally biased region" description="Basic and acidic residues" evidence="6">
    <location>
        <begin position="1405"/>
        <end position="1414"/>
    </location>
</feature>
<feature type="region of interest" description="Disordered" evidence="6">
    <location>
        <begin position="443"/>
        <end position="492"/>
    </location>
</feature>
<dbReference type="SUPFAM" id="SSF48065">
    <property type="entry name" value="DBL homology domain (DH-domain)"/>
    <property type="match status" value="1"/>
</dbReference>
<feature type="domain" description="REM-1" evidence="10">
    <location>
        <begin position="572"/>
        <end position="659"/>
    </location>
</feature>
<dbReference type="PROSITE" id="PS50081">
    <property type="entry name" value="ZF_DAG_PE_2"/>
    <property type="match status" value="1"/>
</dbReference>